<dbReference type="AlphaFoldDB" id="A0A942A5P7"/>
<sequence length="228" mass="25257">MYLKNRGLLIGTIIFSIVICISGMASASPSWSIEGEYFEGCTCDPGCPCLFGSEPTHNKMCIITGVFHIKAGTYGQYKLDGQTVIGITDLTAGPDENWIAFYINEKGASGAHGIALLDIFQNHVFGFAKVPSDRTTVRYLPVQVETTKWRKKAVVADNLMLDVELLRGKGDPEKPTQIVNKNFAIWAMEFDMVLNMGKAVTHRFHDGNHKWNYDGRSGFSTSFKFTGN</sequence>
<gene>
    <name evidence="1" type="ORF">MAG551_02541</name>
</gene>
<proteinExistence type="predicted"/>
<dbReference type="Pfam" id="PF07040">
    <property type="entry name" value="DUF1326"/>
    <property type="match status" value="1"/>
</dbReference>
<name>A0A942A5P7_9BACT</name>
<evidence type="ECO:0000313" key="1">
    <source>
        <dbReference type="EMBL" id="MBS1259469.1"/>
    </source>
</evidence>
<evidence type="ECO:0008006" key="3">
    <source>
        <dbReference type="Google" id="ProtNLM"/>
    </source>
</evidence>
<organism evidence="1 2">
    <name type="scientific">Candidatus Scalindua arabica</name>
    <dbReference type="NCBI Taxonomy" id="1127984"/>
    <lineage>
        <taxon>Bacteria</taxon>
        <taxon>Pseudomonadati</taxon>
        <taxon>Planctomycetota</taxon>
        <taxon>Candidatus Brocadiia</taxon>
        <taxon>Candidatus Brocadiales</taxon>
        <taxon>Candidatus Scalinduaceae</taxon>
        <taxon>Candidatus Scalindua</taxon>
    </lineage>
</organism>
<dbReference type="InterPro" id="IPR009758">
    <property type="entry name" value="DUF1326"/>
</dbReference>
<dbReference type="Proteomes" id="UP000722750">
    <property type="component" value="Unassembled WGS sequence"/>
</dbReference>
<protein>
    <recommendedName>
        <fullName evidence="3">DUF1326 domain-containing protein</fullName>
    </recommendedName>
</protein>
<dbReference type="EMBL" id="JAANXD010000095">
    <property type="protein sequence ID" value="MBS1259469.1"/>
    <property type="molecule type" value="Genomic_DNA"/>
</dbReference>
<evidence type="ECO:0000313" key="2">
    <source>
        <dbReference type="Proteomes" id="UP000722750"/>
    </source>
</evidence>
<comment type="caution">
    <text evidence="1">The sequence shown here is derived from an EMBL/GenBank/DDBJ whole genome shotgun (WGS) entry which is preliminary data.</text>
</comment>
<reference evidence="1" key="1">
    <citation type="journal article" date="2021" name="ISME J.">
        <title>Fine-scale metabolic discontinuity in a stratified prokaryote microbiome of a Red Sea deep halocline.</title>
        <authorList>
            <person name="Michoud G."/>
            <person name="Ngugi D.K."/>
            <person name="Barozzi A."/>
            <person name="Merlino G."/>
            <person name="Calleja M.L."/>
            <person name="Delgado-Huertas A."/>
            <person name="Moran X.A.G."/>
            <person name="Daffonchio D."/>
        </authorList>
    </citation>
    <scope>NUCLEOTIDE SEQUENCE</scope>
    <source>
        <strain evidence="1">SuakinDeep_MAG55_1</strain>
    </source>
</reference>
<accession>A0A942A5P7</accession>